<reference evidence="15" key="2">
    <citation type="submission" date="2021-04" db="EMBL/GenBank/DDBJ databases">
        <authorList>
            <person name="Gilroy R."/>
        </authorList>
    </citation>
    <scope>NUCLEOTIDE SEQUENCE</scope>
    <source>
        <strain evidence="15">ChiHjej8B7-3636</strain>
    </source>
</reference>
<dbReference type="FunFam" id="1.10.510.10:FF:000021">
    <property type="entry name" value="Serine/threonine protein kinase"/>
    <property type="match status" value="1"/>
</dbReference>
<keyword evidence="2" id="KW-0723">Serine/threonine-protein kinase</keyword>
<proteinExistence type="predicted"/>
<dbReference type="Pfam" id="PF00069">
    <property type="entry name" value="Pkinase"/>
    <property type="match status" value="1"/>
</dbReference>
<dbReference type="EMBL" id="DXAM01000088">
    <property type="protein sequence ID" value="HJA04448.1"/>
    <property type="molecule type" value="Genomic_DNA"/>
</dbReference>
<keyword evidence="3" id="KW-0808">Transferase</keyword>
<comment type="catalytic activity">
    <reaction evidence="8">
        <text>L-threonyl-[protein] + ATP = O-phospho-L-threonyl-[protein] + ADP + H(+)</text>
        <dbReference type="Rhea" id="RHEA:46608"/>
        <dbReference type="Rhea" id="RHEA-COMP:11060"/>
        <dbReference type="Rhea" id="RHEA-COMP:11605"/>
        <dbReference type="ChEBI" id="CHEBI:15378"/>
        <dbReference type="ChEBI" id="CHEBI:30013"/>
        <dbReference type="ChEBI" id="CHEBI:30616"/>
        <dbReference type="ChEBI" id="CHEBI:61977"/>
        <dbReference type="ChEBI" id="CHEBI:456216"/>
        <dbReference type="EC" id="2.7.11.1"/>
    </reaction>
</comment>
<keyword evidence="7 10" id="KW-0067">ATP-binding</keyword>
<evidence type="ECO:0000313" key="16">
    <source>
        <dbReference type="Proteomes" id="UP000824220"/>
    </source>
</evidence>
<dbReference type="PROSITE" id="PS00107">
    <property type="entry name" value="PROTEIN_KINASE_ATP"/>
    <property type="match status" value="1"/>
</dbReference>
<dbReference type="Gene3D" id="3.30.200.20">
    <property type="entry name" value="Phosphorylase Kinase, domain 1"/>
    <property type="match status" value="1"/>
</dbReference>
<dbReference type="NCBIfam" id="NF033483">
    <property type="entry name" value="PknB_PASTA_kin"/>
    <property type="match status" value="1"/>
</dbReference>
<dbReference type="PANTHER" id="PTHR43289:SF6">
    <property type="entry name" value="SERINE_THREONINE-PROTEIN KINASE NEKL-3"/>
    <property type="match status" value="1"/>
</dbReference>
<evidence type="ECO:0000259" key="13">
    <source>
        <dbReference type="PROSITE" id="PS50011"/>
    </source>
</evidence>
<dbReference type="GO" id="GO:0004674">
    <property type="term" value="F:protein serine/threonine kinase activity"/>
    <property type="evidence" value="ECO:0007669"/>
    <property type="project" value="UniProtKB-KW"/>
</dbReference>
<dbReference type="InterPro" id="IPR000719">
    <property type="entry name" value="Prot_kinase_dom"/>
</dbReference>
<keyword evidence="12" id="KW-0812">Transmembrane</keyword>
<dbReference type="GO" id="GO:0005524">
    <property type="term" value="F:ATP binding"/>
    <property type="evidence" value="ECO:0007669"/>
    <property type="project" value="UniProtKB-UniRule"/>
</dbReference>
<dbReference type="SMART" id="SM00740">
    <property type="entry name" value="PASTA"/>
    <property type="match status" value="3"/>
</dbReference>
<dbReference type="Gene3D" id="3.30.10.20">
    <property type="match status" value="3"/>
</dbReference>
<organism evidence="15 16">
    <name type="scientific">Candidatus Microbacterium stercoravium</name>
    <dbReference type="NCBI Taxonomy" id="2838697"/>
    <lineage>
        <taxon>Bacteria</taxon>
        <taxon>Bacillati</taxon>
        <taxon>Actinomycetota</taxon>
        <taxon>Actinomycetes</taxon>
        <taxon>Micrococcales</taxon>
        <taxon>Microbacteriaceae</taxon>
        <taxon>Microbacterium</taxon>
    </lineage>
</organism>
<evidence type="ECO:0000256" key="6">
    <source>
        <dbReference type="ARBA" id="ARBA00022777"/>
    </source>
</evidence>
<feature type="transmembrane region" description="Helical" evidence="12">
    <location>
        <begin position="327"/>
        <end position="348"/>
    </location>
</feature>
<feature type="compositionally biased region" description="Basic and acidic residues" evidence="11">
    <location>
        <begin position="575"/>
        <end position="585"/>
    </location>
</feature>
<name>A0A9D2H4K1_9MICO</name>
<evidence type="ECO:0000256" key="5">
    <source>
        <dbReference type="ARBA" id="ARBA00022741"/>
    </source>
</evidence>
<feature type="domain" description="Protein kinase" evidence="13">
    <location>
        <begin position="6"/>
        <end position="276"/>
    </location>
</feature>
<feature type="binding site" evidence="10">
    <location>
        <position position="35"/>
    </location>
    <ligand>
        <name>ATP</name>
        <dbReference type="ChEBI" id="CHEBI:30616"/>
    </ligand>
</feature>
<feature type="compositionally biased region" description="Acidic residues" evidence="11">
    <location>
        <begin position="564"/>
        <end position="574"/>
    </location>
</feature>
<dbReference type="CDD" id="cd14014">
    <property type="entry name" value="STKc_PknB_like"/>
    <property type="match status" value="1"/>
</dbReference>
<keyword evidence="4" id="KW-0677">Repeat</keyword>
<dbReference type="Proteomes" id="UP000824220">
    <property type="component" value="Unassembled WGS sequence"/>
</dbReference>
<evidence type="ECO:0000256" key="10">
    <source>
        <dbReference type="PROSITE-ProRule" id="PRU10141"/>
    </source>
</evidence>
<dbReference type="CDD" id="cd06577">
    <property type="entry name" value="PASTA_pknB"/>
    <property type="match status" value="3"/>
</dbReference>
<dbReference type="InterPro" id="IPR005543">
    <property type="entry name" value="PASTA_dom"/>
</dbReference>
<keyword evidence="12" id="KW-0472">Membrane</keyword>
<comment type="caution">
    <text evidence="15">The sequence shown here is derived from an EMBL/GenBank/DDBJ whole genome shotgun (WGS) entry which is preliminary data.</text>
</comment>
<accession>A0A9D2H4K1</accession>
<evidence type="ECO:0000256" key="3">
    <source>
        <dbReference type="ARBA" id="ARBA00022679"/>
    </source>
</evidence>
<keyword evidence="6 15" id="KW-0418">Kinase</keyword>
<gene>
    <name evidence="15" type="primary">pknB</name>
    <name evidence="15" type="ORF">H9800_06255</name>
</gene>
<keyword evidence="12" id="KW-1133">Transmembrane helix</keyword>
<dbReference type="InterPro" id="IPR011009">
    <property type="entry name" value="Kinase-like_dom_sf"/>
</dbReference>
<evidence type="ECO:0000256" key="2">
    <source>
        <dbReference type="ARBA" id="ARBA00022527"/>
    </source>
</evidence>
<evidence type="ECO:0000256" key="11">
    <source>
        <dbReference type="SAM" id="MobiDB-lite"/>
    </source>
</evidence>
<dbReference type="Pfam" id="PF03793">
    <property type="entry name" value="PASTA"/>
    <property type="match status" value="2"/>
</dbReference>
<evidence type="ECO:0000256" key="1">
    <source>
        <dbReference type="ARBA" id="ARBA00012513"/>
    </source>
</evidence>
<evidence type="ECO:0000313" key="15">
    <source>
        <dbReference type="EMBL" id="HJA04448.1"/>
    </source>
</evidence>
<dbReference type="PROSITE" id="PS00108">
    <property type="entry name" value="PROTEIN_KINASE_ST"/>
    <property type="match status" value="1"/>
</dbReference>
<dbReference type="InterPro" id="IPR008271">
    <property type="entry name" value="Ser/Thr_kinase_AS"/>
</dbReference>
<dbReference type="FunFam" id="3.30.200.20:FF:000035">
    <property type="entry name" value="Serine/threonine protein kinase Stk1"/>
    <property type="match status" value="1"/>
</dbReference>
<dbReference type="GO" id="GO:0045717">
    <property type="term" value="P:negative regulation of fatty acid biosynthetic process"/>
    <property type="evidence" value="ECO:0007669"/>
    <property type="project" value="UniProtKB-ARBA"/>
</dbReference>
<dbReference type="PROSITE" id="PS50011">
    <property type="entry name" value="PROTEIN_KINASE_DOM"/>
    <property type="match status" value="1"/>
</dbReference>
<evidence type="ECO:0000259" key="14">
    <source>
        <dbReference type="PROSITE" id="PS51178"/>
    </source>
</evidence>
<feature type="domain" description="PASTA" evidence="14">
    <location>
        <begin position="357"/>
        <end position="423"/>
    </location>
</feature>
<keyword evidence="5 10" id="KW-0547">Nucleotide-binding</keyword>
<reference evidence="15" key="1">
    <citation type="journal article" date="2021" name="PeerJ">
        <title>Extensive microbial diversity within the chicken gut microbiome revealed by metagenomics and culture.</title>
        <authorList>
            <person name="Gilroy R."/>
            <person name="Ravi A."/>
            <person name="Getino M."/>
            <person name="Pursley I."/>
            <person name="Horton D.L."/>
            <person name="Alikhan N.F."/>
            <person name="Baker D."/>
            <person name="Gharbi K."/>
            <person name="Hall N."/>
            <person name="Watson M."/>
            <person name="Adriaenssens E.M."/>
            <person name="Foster-Nyarko E."/>
            <person name="Jarju S."/>
            <person name="Secka A."/>
            <person name="Antonio M."/>
            <person name="Oren A."/>
            <person name="Chaudhuri R.R."/>
            <person name="La Ragione R."/>
            <person name="Hildebrand F."/>
            <person name="Pallen M.J."/>
        </authorList>
    </citation>
    <scope>NUCLEOTIDE SEQUENCE</scope>
    <source>
        <strain evidence="15">ChiHjej8B7-3636</strain>
    </source>
</reference>
<evidence type="ECO:0000256" key="7">
    <source>
        <dbReference type="ARBA" id="ARBA00022840"/>
    </source>
</evidence>
<dbReference type="InterPro" id="IPR017441">
    <property type="entry name" value="Protein_kinase_ATP_BS"/>
</dbReference>
<dbReference type="AlphaFoldDB" id="A0A9D2H4K1"/>
<dbReference type="PANTHER" id="PTHR43289">
    <property type="entry name" value="MITOGEN-ACTIVATED PROTEIN KINASE KINASE KINASE 20-RELATED"/>
    <property type="match status" value="1"/>
</dbReference>
<dbReference type="SUPFAM" id="SSF56112">
    <property type="entry name" value="Protein kinase-like (PK-like)"/>
    <property type="match status" value="1"/>
</dbReference>
<evidence type="ECO:0000256" key="8">
    <source>
        <dbReference type="ARBA" id="ARBA00047899"/>
    </source>
</evidence>
<evidence type="ECO:0000256" key="9">
    <source>
        <dbReference type="ARBA" id="ARBA00048679"/>
    </source>
</evidence>
<dbReference type="SMART" id="SM00220">
    <property type="entry name" value="S_TKc"/>
    <property type="match status" value="1"/>
</dbReference>
<evidence type="ECO:0000256" key="12">
    <source>
        <dbReference type="SAM" id="Phobius"/>
    </source>
</evidence>
<protein>
    <recommendedName>
        <fullName evidence="1">non-specific serine/threonine protein kinase</fullName>
        <ecNumber evidence="1">2.7.11.1</ecNumber>
    </recommendedName>
</protein>
<comment type="catalytic activity">
    <reaction evidence="9">
        <text>L-seryl-[protein] + ATP = O-phospho-L-seryl-[protein] + ADP + H(+)</text>
        <dbReference type="Rhea" id="RHEA:17989"/>
        <dbReference type="Rhea" id="RHEA-COMP:9863"/>
        <dbReference type="Rhea" id="RHEA-COMP:11604"/>
        <dbReference type="ChEBI" id="CHEBI:15378"/>
        <dbReference type="ChEBI" id="CHEBI:29999"/>
        <dbReference type="ChEBI" id="CHEBI:30616"/>
        <dbReference type="ChEBI" id="CHEBI:83421"/>
        <dbReference type="ChEBI" id="CHEBI:456216"/>
        <dbReference type="EC" id="2.7.11.1"/>
    </reaction>
</comment>
<feature type="region of interest" description="Disordered" evidence="11">
    <location>
        <begin position="557"/>
        <end position="585"/>
    </location>
</feature>
<sequence>MLSGRYRVDSLIGKGGMASVYRGYDLTLGRTVAIKVLRRDLASDNTFRTRFRLEAQAASRMAHPSIVRVYDAGEDLDDDGMGGTSHTPFIVMELVRGRLLKDIIAEGSISTDDAAGYVDGILEALEFSHRAGVIHRDIKPANIMVTDDGHVKVMDFGIARAVSDTSATVAETTTILGTAAYFSPEQAKGEPVDLRADIYSTGIVLYELLTGRPPFVGDSPVSVAYQHVREAPVPPTKVAGNAPPQLDPVVMRALAKDPAQRFSDAATFREELDAALDGKTMSRRQLAMLTDELYGEGQQLHTENEHTLTQLSNDNGVTRTQSGPPVAWVWAAIVLLIALVAAVGFWVVKTDPLELRAADTVGITDVSGWNQKAAVDELEGAGLDVSVVTDPSDTVDEGTVISTDPAVGTSVTIGSPVEIHISGGPLMATIPELVGLSEDAAREAISGVDGLHLGRILPVNDAEAAAGSVLSAEVDGTAVEAGDETLQGATVDLTVATGRVTVRNVEGLAIDAITAELEGMGLTVKIAEDDRCEATQTPLVHKQDPAAGDVPIKSTITLTKCTGDDPDDEGSGDENEPKNKADERG</sequence>
<dbReference type="EC" id="2.7.11.1" evidence="1"/>
<evidence type="ECO:0000256" key="4">
    <source>
        <dbReference type="ARBA" id="ARBA00022737"/>
    </source>
</evidence>
<dbReference type="Gene3D" id="1.10.510.10">
    <property type="entry name" value="Transferase(Phosphotransferase) domain 1"/>
    <property type="match status" value="1"/>
</dbReference>
<dbReference type="PROSITE" id="PS51178">
    <property type="entry name" value="PASTA"/>
    <property type="match status" value="1"/>
</dbReference>